<gene>
    <name evidence="2" type="ORF">MIZ03_0277</name>
</gene>
<feature type="chain" id="PRO_5046805088" description="Copper chaperone PCu(A)C" evidence="1">
    <location>
        <begin position="37"/>
        <end position="172"/>
    </location>
</feature>
<feature type="signal peptide" evidence="1">
    <location>
        <begin position="1"/>
        <end position="36"/>
    </location>
</feature>
<evidence type="ECO:0000256" key="1">
    <source>
        <dbReference type="SAM" id="SignalP"/>
    </source>
</evidence>
<evidence type="ECO:0000313" key="2">
    <source>
        <dbReference type="EMBL" id="BCO25417.1"/>
    </source>
</evidence>
<name>A0ABM7MGX6_9BURK</name>
<keyword evidence="1" id="KW-0732">Signal</keyword>
<dbReference type="Pfam" id="PF04314">
    <property type="entry name" value="PCuAC"/>
    <property type="match status" value="1"/>
</dbReference>
<dbReference type="Gene3D" id="2.60.40.1890">
    <property type="entry name" value="PCu(A)C copper chaperone"/>
    <property type="match status" value="1"/>
</dbReference>
<dbReference type="InterPro" id="IPR007410">
    <property type="entry name" value="LpqE-like"/>
</dbReference>
<dbReference type="InterPro" id="IPR058248">
    <property type="entry name" value="Lxx211020-like"/>
</dbReference>
<sequence length="172" mass="18418">MKFSELALLRWATHLHIGLALALLLWLACLPSAVHAHGVAAGDLQLDHPYAVPSAPGEPHGKAYLRGIKNAGIQAEKLLGASTPAAAKVVLHSLKPDARGLIGQPVEAIELPAKTLTPLRHTGDYQLTLIDLKAPLKEGDRFDLTLNFEHAGTKTVKVWVQTPRDSAAAHVH</sequence>
<dbReference type="PANTHER" id="PTHR36302:SF1">
    <property type="entry name" value="COPPER CHAPERONE PCU(A)C"/>
    <property type="match status" value="1"/>
</dbReference>
<evidence type="ECO:0008006" key="4">
    <source>
        <dbReference type="Google" id="ProtNLM"/>
    </source>
</evidence>
<evidence type="ECO:0000313" key="3">
    <source>
        <dbReference type="Proteomes" id="UP000824366"/>
    </source>
</evidence>
<keyword evidence="3" id="KW-1185">Reference proteome</keyword>
<organism evidence="2 3">
    <name type="scientific">Rhodoferax lithotrophicus</name>
    <dbReference type="NCBI Taxonomy" id="2798804"/>
    <lineage>
        <taxon>Bacteria</taxon>
        <taxon>Pseudomonadati</taxon>
        <taxon>Pseudomonadota</taxon>
        <taxon>Betaproteobacteria</taxon>
        <taxon>Burkholderiales</taxon>
        <taxon>Comamonadaceae</taxon>
        <taxon>Rhodoferax</taxon>
    </lineage>
</organism>
<protein>
    <recommendedName>
        <fullName evidence="4">Copper chaperone PCu(A)C</fullName>
    </recommendedName>
</protein>
<dbReference type="SUPFAM" id="SSF110087">
    <property type="entry name" value="DR1885-like metal-binding protein"/>
    <property type="match status" value="1"/>
</dbReference>
<reference evidence="2 3" key="1">
    <citation type="journal article" date="2021" name="Microbiol. Spectr.">
        <title>A Single Bacterium Capable of Oxidation and Reduction of Iron at Circumneutral pH.</title>
        <authorList>
            <person name="Kato S."/>
            <person name="Ohkuma M."/>
        </authorList>
    </citation>
    <scope>NUCLEOTIDE SEQUENCE [LARGE SCALE GENOMIC DNA]</scope>
    <source>
        <strain evidence="2 3">MIZ03</strain>
    </source>
</reference>
<proteinExistence type="predicted"/>
<dbReference type="InterPro" id="IPR036182">
    <property type="entry name" value="PCuAC_sf"/>
</dbReference>
<accession>A0ABM7MGX6</accession>
<dbReference type="PANTHER" id="PTHR36302">
    <property type="entry name" value="BLR7088 PROTEIN"/>
    <property type="match status" value="1"/>
</dbReference>
<dbReference type="PROSITE" id="PS51257">
    <property type="entry name" value="PROKAR_LIPOPROTEIN"/>
    <property type="match status" value="1"/>
</dbReference>
<dbReference type="Proteomes" id="UP000824366">
    <property type="component" value="Chromosome"/>
</dbReference>
<dbReference type="EMBL" id="AP024238">
    <property type="protein sequence ID" value="BCO25417.1"/>
    <property type="molecule type" value="Genomic_DNA"/>
</dbReference>
<dbReference type="RefSeq" id="WP_223907028.1">
    <property type="nucleotide sequence ID" value="NZ_AP024238.1"/>
</dbReference>